<evidence type="ECO:0000313" key="8">
    <source>
        <dbReference type="EMBL" id="KAK8589404.1"/>
    </source>
</evidence>
<dbReference type="Proteomes" id="UP001472677">
    <property type="component" value="Unassembled WGS sequence"/>
</dbReference>
<dbReference type="SUPFAM" id="SSF103473">
    <property type="entry name" value="MFS general substrate transporter"/>
    <property type="match status" value="1"/>
</dbReference>
<accession>A0ABR2FYR1</accession>
<dbReference type="Pfam" id="PF00083">
    <property type="entry name" value="Sugar_tr"/>
    <property type="match status" value="2"/>
</dbReference>
<dbReference type="InterPro" id="IPR050549">
    <property type="entry name" value="MFS_Trehalose_Transporter"/>
</dbReference>
<dbReference type="InterPro" id="IPR005828">
    <property type="entry name" value="MFS_sugar_transport-like"/>
</dbReference>
<protein>
    <submittedName>
        <fullName evidence="8">Uncharacterized protein</fullName>
    </submittedName>
</protein>
<feature type="transmembrane region" description="Helical" evidence="7">
    <location>
        <begin position="181"/>
        <end position="202"/>
    </location>
</feature>
<evidence type="ECO:0000256" key="7">
    <source>
        <dbReference type="SAM" id="Phobius"/>
    </source>
</evidence>
<gene>
    <name evidence="8" type="ORF">V6N12_023801</name>
</gene>
<keyword evidence="4 7" id="KW-0812">Transmembrane</keyword>
<evidence type="ECO:0000256" key="2">
    <source>
        <dbReference type="ARBA" id="ARBA00010992"/>
    </source>
</evidence>
<evidence type="ECO:0000256" key="3">
    <source>
        <dbReference type="ARBA" id="ARBA00022597"/>
    </source>
</evidence>
<feature type="transmembrane region" description="Helical" evidence="7">
    <location>
        <begin position="150"/>
        <end position="175"/>
    </location>
</feature>
<feature type="transmembrane region" description="Helical" evidence="7">
    <location>
        <begin position="84"/>
        <end position="100"/>
    </location>
</feature>
<keyword evidence="5 7" id="KW-1133">Transmembrane helix</keyword>
<evidence type="ECO:0000256" key="1">
    <source>
        <dbReference type="ARBA" id="ARBA00004370"/>
    </source>
</evidence>
<sequence length="223" mass="24742">MMSVIGMSMMYTVGPFINWRILALIESPRWLVKVGRETEFETALRSLRGKRANVFEEANSIKGCTDSLKRFSWRQMLDLFQQKYVHSLVIGIGIMVLQHSGGDMRLSEYVGLSTLAAVEVSSGGLCLGSFLTGTSFLLQDHDMWSEGTPILALISIWVYMGSYQVGMAVIPWIIVAEWSSAGTFLIFSAICCLSVVFIAKLVPETKGRTLEEIHASLTSSSPW</sequence>
<comment type="subcellular location">
    <subcellularLocation>
        <location evidence="1">Membrane</location>
    </subcellularLocation>
</comment>
<evidence type="ECO:0000256" key="4">
    <source>
        <dbReference type="ARBA" id="ARBA00022692"/>
    </source>
</evidence>
<feature type="transmembrane region" description="Helical" evidence="7">
    <location>
        <begin position="120"/>
        <end position="138"/>
    </location>
</feature>
<keyword evidence="9" id="KW-1185">Reference proteome</keyword>
<comment type="caution">
    <text evidence="8">The sequence shown here is derived from an EMBL/GenBank/DDBJ whole genome shotgun (WGS) entry which is preliminary data.</text>
</comment>
<proteinExistence type="inferred from homology"/>
<reference evidence="8 9" key="1">
    <citation type="journal article" date="2024" name="G3 (Bethesda)">
        <title>Genome assembly of Hibiscus sabdariffa L. provides insights into metabolisms of medicinal natural products.</title>
        <authorList>
            <person name="Kim T."/>
        </authorList>
    </citation>
    <scope>NUCLEOTIDE SEQUENCE [LARGE SCALE GENOMIC DNA]</scope>
    <source>
        <strain evidence="8">TK-2024</strain>
        <tissue evidence="8">Old leaves</tissue>
    </source>
</reference>
<keyword evidence="3" id="KW-0762">Sugar transport</keyword>
<dbReference type="InterPro" id="IPR036259">
    <property type="entry name" value="MFS_trans_sf"/>
</dbReference>
<dbReference type="PANTHER" id="PTHR48021:SF90">
    <property type="entry name" value="SUGAR TRANSPORTER ERD6-LIKE 5 ISOFORM X1"/>
    <property type="match status" value="1"/>
</dbReference>
<comment type="similarity">
    <text evidence="2">Belongs to the major facilitator superfamily. Sugar transporter (TC 2.A.1.1) family.</text>
</comment>
<evidence type="ECO:0000313" key="9">
    <source>
        <dbReference type="Proteomes" id="UP001472677"/>
    </source>
</evidence>
<dbReference type="EMBL" id="JBBPBM010000004">
    <property type="protein sequence ID" value="KAK8589404.1"/>
    <property type="molecule type" value="Genomic_DNA"/>
</dbReference>
<keyword evidence="3" id="KW-0813">Transport</keyword>
<dbReference type="PANTHER" id="PTHR48021">
    <property type="match status" value="1"/>
</dbReference>
<evidence type="ECO:0000256" key="6">
    <source>
        <dbReference type="ARBA" id="ARBA00023136"/>
    </source>
</evidence>
<dbReference type="Gene3D" id="1.20.1250.20">
    <property type="entry name" value="MFS general substrate transporter like domains"/>
    <property type="match status" value="3"/>
</dbReference>
<name>A0ABR2FYR1_9ROSI</name>
<evidence type="ECO:0000256" key="5">
    <source>
        <dbReference type="ARBA" id="ARBA00022989"/>
    </source>
</evidence>
<keyword evidence="6 7" id="KW-0472">Membrane</keyword>
<organism evidence="8 9">
    <name type="scientific">Hibiscus sabdariffa</name>
    <name type="common">roselle</name>
    <dbReference type="NCBI Taxonomy" id="183260"/>
    <lineage>
        <taxon>Eukaryota</taxon>
        <taxon>Viridiplantae</taxon>
        <taxon>Streptophyta</taxon>
        <taxon>Embryophyta</taxon>
        <taxon>Tracheophyta</taxon>
        <taxon>Spermatophyta</taxon>
        <taxon>Magnoliopsida</taxon>
        <taxon>eudicotyledons</taxon>
        <taxon>Gunneridae</taxon>
        <taxon>Pentapetalae</taxon>
        <taxon>rosids</taxon>
        <taxon>malvids</taxon>
        <taxon>Malvales</taxon>
        <taxon>Malvaceae</taxon>
        <taxon>Malvoideae</taxon>
        <taxon>Hibiscus</taxon>
    </lineage>
</organism>